<evidence type="ECO:0000313" key="1">
    <source>
        <dbReference type="EMBL" id="PBA24011.1"/>
    </source>
</evidence>
<comment type="caution">
    <text evidence="1">The sequence shown here is derived from an EMBL/GenBank/DDBJ whole genome shotgun (WGS) entry which is preliminary data.</text>
</comment>
<dbReference type="EMBL" id="NSFD01000054">
    <property type="protein sequence ID" value="PBA24011.1"/>
    <property type="molecule type" value="Genomic_DNA"/>
</dbReference>
<dbReference type="AlphaFoldDB" id="A0A2A2ZC51"/>
<dbReference type="Proteomes" id="UP000217768">
    <property type="component" value="Unassembled WGS sequence"/>
</dbReference>
<name>A0A2A2ZC51_MYCAV</name>
<reference evidence="1" key="1">
    <citation type="submission" date="2017-08" db="EMBL/GenBank/DDBJ databases">
        <title>Phylogenetic analysis of Mycobacterium avium complex whole genomes.</title>
        <authorList>
            <person name="Caverly L.J."/>
            <person name="Spilker T."/>
            <person name="Lipuma J."/>
        </authorList>
    </citation>
    <scope>NUCLEOTIDE SEQUENCE [LARGE SCALE GENOMIC DNA]</scope>
    <source>
        <strain evidence="1">FLAC0165</strain>
    </source>
</reference>
<protein>
    <submittedName>
        <fullName evidence="1">Uncharacterized protein</fullName>
    </submittedName>
</protein>
<gene>
    <name evidence="1" type="ORF">CKJ66_25955</name>
</gene>
<sequence>MLLESVDVVIQQLPLRSRQLRVLLQLDRLTDLIVEILQRAFERGNLAPSRPLGLGQCGRDLLQIGSDFR</sequence>
<proteinExistence type="predicted"/>
<organism evidence="1">
    <name type="scientific">Mycobacterium avium</name>
    <dbReference type="NCBI Taxonomy" id="1764"/>
    <lineage>
        <taxon>Bacteria</taxon>
        <taxon>Bacillati</taxon>
        <taxon>Actinomycetota</taxon>
        <taxon>Actinomycetes</taxon>
        <taxon>Mycobacteriales</taxon>
        <taxon>Mycobacteriaceae</taxon>
        <taxon>Mycobacterium</taxon>
        <taxon>Mycobacterium avium complex (MAC)</taxon>
    </lineage>
</organism>
<accession>A0A2A2ZC51</accession>